<protein>
    <submittedName>
        <fullName evidence="2">Uncharacterized protein</fullName>
    </submittedName>
</protein>
<proteinExistence type="predicted"/>
<gene>
    <name evidence="2" type="ORF">V1264_015450</name>
    <name evidence="1" type="ORF">V1264_021868</name>
</gene>
<dbReference type="EMBL" id="JBAMIC010004070">
    <property type="protein sequence ID" value="KAK7087872.1"/>
    <property type="molecule type" value="Genomic_DNA"/>
</dbReference>
<dbReference type="EMBL" id="JBAMIC010000004">
    <property type="protein sequence ID" value="KAK7107546.1"/>
    <property type="molecule type" value="Genomic_DNA"/>
</dbReference>
<evidence type="ECO:0000313" key="1">
    <source>
        <dbReference type="EMBL" id="KAK7087872.1"/>
    </source>
</evidence>
<reference evidence="2 3" key="1">
    <citation type="submission" date="2024-02" db="EMBL/GenBank/DDBJ databases">
        <title>Chromosome-scale genome assembly of the rough periwinkle Littorina saxatilis.</title>
        <authorList>
            <person name="De Jode A."/>
            <person name="Faria R."/>
            <person name="Formenti G."/>
            <person name="Sims Y."/>
            <person name="Smith T.P."/>
            <person name="Tracey A."/>
            <person name="Wood J.M.D."/>
            <person name="Zagrodzka Z.B."/>
            <person name="Johannesson K."/>
            <person name="Butlin R.K."/>
            <person name="Leder E.H."/>
        </authorList>
    </citation>
    <scope>NUCLEOTIDE SEQUENCE [LARGE SCALE GENOMIC DNA]</scope>
    <source>
        <strain evidence="2">Snail1</strain>
        <tissue evidence="2">Muscle</tissue>
    </source>
</reference>
<accession>A0AAN9BJP6</accession>
<organism evidence="2 3">
    <name type="scientific">Littorina saxatilis</name>
    <dbReference type="NCBI Taxonomy" id="31220"/>
    <lineage>
        <taxon>Eukaryota</taxon>
        <taxon>Metazoa</taxon>
        <taxon>Spiralia</taxon>
        <taxon>Lophotrochozoa</taxon>
        <taxon>Mollusca</taxon>
        <taxon>Gastropoda</taxon>
        <taxon>Caenogastropoda</taxon>
        <taxon>Littorinimorpha</taxon>
        <taxon>Littorinoidea</taxon>
        <taxon>Littorinidae</taxon>
        <taxon>Littorina</taxon>
    </lineage>
</organism>
<evidence type="ECO:0000313" key="2">
    <source>
        <dbReference type="EMBL" id="KAK7107546.1"/>
    </source>
</evidence>
<comment type="caution">
    <text evidence="2">The sequence shown here is derived from an EMBL/GenBank/DDBJ whole genome shotgun (WGS) entry which is preliminary data.</text>
</comment>
<evidence type="ECO:0000313" key="3">
    <source>
        <dbReference type="Proteomes" id="UP001374579"/>
    </source>
</evidence>
<sequence length="121" mass="14074">MKKARICLNAHYLQRDHPRKKTQVRDTGPQTQTLLRYALTKERDLQKQTMVTMGTQTSVTVLKKGVVFAELSDDDLNGGVKQLRRNLFKKSVFESDKKCRYMLGHKFQPPLPRIWFPVPDS</sequence>
<dbReference type="AlphaFoldDB" id="A0AAN9BJP6"/>
<dbReference type="Proteomes" id="UP001374579">
    <property type="component" value="Unassembled WGS sequence"/>
</dbReference>
<name>A0AAN9BJP6_9CAEN</name>
<keyword evidence="3" id="KW-1185">Reference proteome</keyword>